<gene>
    <name evidence="1" type="ORF">MENTE1834_LOCUS14495</name>
</gene>
<dbReference type="Proteomes" id="UP001497535">
    <property type="component" value="Unassembled WGS sequence"/>
</dbReference>
<proteinExistence type="predicted"/>
<protein>
    <submittedName>
        <fullName evidence="1">Uncharacterized protein</fullName>
    </submittedName>
</protein>
<dbReference type="EMBL" id="CAVMJV010000015">
    <property type="protein sequence ID" value="CAK5054754.1"/>
    <property type="molecule type" value="Genomic_DNA"/>
</dbReference>
<accession>A0ACB0YN80</accession>
<reference evidence="1" key="1">
    <citation type="submission" date="2023-11" db="EMBL/GenBank/DDBJ databases">
        <authorList>
            <person name="Poullet M."/>
        </authorList>
    </citation>
    <scope>NUCLEOTIDE SEQUENCE</scope>
    <source>
        <strain evidence="1">E1834</strain>
    </source>
</reference>
<evidence type="ECO:0000313" key="2">
    <source>
        <dbReference type="Proteomes" id="UP001497535"/>
    </source>
</evidence>
<comment type="caution">
    <text evidence="1">The sequence shown here is derived from an EMBL/GenBank/DDBJ whole genome shotgun (WGS) entry which is preliminary data.</text>
</comment>
<name>A0ACB0YN80_MELEN</name>
<keyword evidence="2" id="KW-1185">Reference proteome</keyword>
<sequence>MAEEGVSTNSDWILVEKEKNDFEKLETNSDNLQKSWLKEKEKSGNLEKENNFLENQLKEMNKVRIFFIEYFKIIFRKLKK</sequence>
<evidence type="ECO:0000313" key="1">
    <source>
        <dbReference type="EMBL" id="CAK5054754.1"/>
    </source>
</evidence>
<organism evidence="1 2">
    <name type="scientific">Meloidogyne enterolobii</name>
    <name type="common">Root-knot nematode worm</name>
    <name type="synonym">Meloidogyne mayaguensis</name>
    <dbReference type="NCBI Taxonomy" id="390850"/>
    <lineage>
        <taxon>Eukaryota</taxon>
        <taxon>Metazoa</taxon>
        <taxon>Ecdysozoa</taxon>
        <taxon>Nematoda</taxon>
        <taxon>Chromadorea</taxon>
        <taxon>Rhabditida</taxon>
        <taxon>Tylenchina</taxon>
        <taxon>Tylenchomorpha</taxon>
        <taxon>Tylenchoidea</taxon>
        <taxon>Meloidogynidae</taxon>
        <taxon>Meloidogyninae</taxon>
        <taxon>Meloidogyne</taxon>
    </lineage>
</organism>